<proteinExistence type="predicted"/>
<comment type="caution">
    <text evidence="2">The sequence shown here is derived from an EMBL/GenBank/DDBJ whole genome shotgun (WGS) entry which is preliminary data.</text>
</comment>
<feature type="compositionally biased region" description="Low complexity" evidence="1">
    <location>
        <begin position="128"/>
        <end position="140"/>
    </location>
</feature>
<name>A0A822AW36_9BILA</name>
<feature type="non-terminal residue" evidence="2">
    <location>
        <position position="1"/>
    </location>
</feature>
<accession>A0A822AW36</accession>
<evidence type="ECO:0000313" key="2">
    <source>
        <dbReference type="EMBL" id="CAF5013809.1"/>
    </source>
</evidence>
<feature type="region of interest" description="Disordered" evidence="1">
    <location>
        <begin position="65"/>
        <end position="168"/>
    </location>
</feature>
<evidence type="ECO:0000313" key="3">
    <source>
        <dbReference type="Proteomes" id="UP000663848"/>
    </source>
</evidence>
<feature type="compositionally biased region" description="Low complexity" evidence="1">
    <location>
        <begin position="80"/>
        <end position="94"/>
    </location>
</feature>
<sequence>MTSDRISLYSQRSTKQSDQGFTIKNLSECIDRVGVVFDETNRRNDVPNTGLTTVDLIREQLTNASTSKTTESLLDKLYKSNSSTRLSTSSSSRTPMSIATPRSKSQQATKTQNEQPSTLKMQAPAPPSTTTTQTPLVSSSNRRPNGICLPSTAKLSHEPESIVSPRSQ</sequence>
<feature type="compositionally biased region" description="Polar residues" evidence="1">
    <location>
        <begin position="95"/>
        <end position="120"/>
    </location>
</feature>
<protein>
    <submittedName>
        <fullName evidence="2">Uncharacterized protein</fullName>
    </submittedName>
</protein>
<organism evidence="2 3">
    <name type="scientific">Rotaria socialis</name>
    <dbReference type="NCBI Taxonomy" id="392032"/>
    <lineage>
        <taxon>Eukaryota</taxon>
        <taxon>Metazoa</taxon>
        <taxon>Spiralia</taxon>
        <taxon>Gnathifera</taxon>
        <taxon>Rotifera</taxon>
        <taxon>Eurotatoria</taxon>
        <taxon>Bdelloidea</taxon>
        <taxon>Philodinida</taxon>
        <taxon>Philodinidae</taxon>
        <taxon>Rotaria</taxon>
    </lineage>
</organism>
<dbReference type="Proteomes" id="UP000663848">
    <property type="component" value="Unassembled WGS sequence"/>
</dbReference>
<dbReference type="EMBL" id="CAJOBR010036422">
    <property type="protein sequence ID" value="CAF5013809.1"/>
    <property type="molecule type" value="Genomic_DNA"/>
</dbReference>
<reference evidence="2" key="1">
    <citation type="submission" date="2021-02" db="EMBL/GenBank/DDBJ databases">
        <authorList>
            <person name="Nowell W R."/>
        </authorList>
    </citation>
    <scope>NUCLEOTIDE SEQUENCE</scope>
</reference>
<dbReference type="AlphaFoldDB" id="A0A822AW36"/>
<gene>
    <name evidence="2" type="ORF">QYT958_LOCUS39329</name>
</gene>
<evidence type="ECO:0000256" key="1">
    <source>
        <dbReference type="SAM" id="MobiDB-lite"/>
    </source>
</evidence>